<dbReference type="RefSeq" id="WP_313792782.1">
    <property type="nucleotide sequence ID" value="NZ_CP102453.1"/>
</dbReference>
<accession>A0ABY5P3V7</accession>
<evidence type="ECO:0000313" key="2">
    <source>
        <dbReference type="Proteomes" id="UP001315967"/>
    </source>
</evidence>
<organism evidence="1 2">
    <name type="scientific">Fundicoccus culcitae</name>
    <dbReference type="NCBI Taxonomy" id="2969821"/>
    <lineage>
        <taxon>Bacteria</taxon>
        <taxon>Bacillati</taxon>
        <taxon>Bacillota</taxon>
        <taxon>Bacilli</taxon>
        <taxon>Lactobacillales</taxon>
        <taxon>Aerococcaceae</taxon>
        <taxon>Fundicoccus</taxon>
    </lineage>
</organism>
<protein>
    <recommendedName>
        <fullName evidence="3">GNAT family N-acetyltransferase</fullName>
    </recommendedName>
</protein>
<sequence>MRIHTLEKTDSDQLKGLFDVDCEAIEEVHPFPSDVAWQRLMNHPSITN</sequence>
<gene>
    <name evidence="1" type="ORF">NRE15_10240</name>
</gene>
<proteinExistence type="predicted"/>
<dbReference type="EMBL" id="CP102453">
    <property type="protein sequence ID" value="UUX33280.1"/>
    <property type="molecule type" value="Genomic_DNA"/>
</dbReference>
<reference evidence="1 2" key="1">
    <citation type="submission" date="2022-08" db="EMBL/GenBank/DDBJ databases">
        <title>Aerococcaceae sp. nov isolated from spoiled eye mask.</title>
        <authorList>
            <person name="Zhou G."/>
            <person name="Xie X.-B."/>
            <person name="Shi Q.-S."/>
            <person name="Wang Y.-S."/>
            <person name="Wen X."/>
            <person name="Peng H."/>
            <person name="Yang X.-J."/>
            <person name="Tao H.-B."/>
            <person name="Huang X.-M."/>
        </authorList>
    </citation>
    <scope>NUCLEOTIDE SEQUENCE [LARGE SCALE GENOMIC DNA]</scope>
    <source>
        <strain evidence="2">DM20194951</strain>
    </source>
</reference>
<dbReference type="Proteomes" id="UP001315967">
    <property type="component" value="Chromosome"/>
</dbReference>
<evidence type="ECO:0008006" key="3">
    <source>
        <dbReference type="Google" id="ProtNLM"/>
    </source>
</evidence>
<name>A0ABY5P3V7_9LACT</name>
<evidence type="ECO:0000313" key="1">
    <source>
        <dbReference type="EMBL" id="UUX33280.1"/>
    </source>
</evidence>
<keyword evidence="2" id="KW-1185">Reference proteome</keyword>